<dbReference type="GO" id="GO:0006518">
    <property type="term" value="P:peptide metabolic process"/>
    <property type="evidence" value="ECO:0007669"/>
    <property type="project" value="TreeGrafter"/>
</dbReference>
<dbReference type="GO" id="GO:0006508">
    <property type="term" value="P:proteolysis"/>
    <property type="evidence" value="ECO:0007669"/>
    <property type="project" value="UniProtKB-KW"/>
</dbReference>
<dbReference type="PANTHER" id="PTHR11804:SF84">
    <property type="entry name" value="SACCHAROLYSIN"/>
    <property type="match status" value="1"/>
</dbReference>
<protein>
    <submittedName>
        <fullName evidence="9">Oligopeptidase A</fullName>
    </submittedName>
</protein>
<evidence type="ECO:0000256" key="3">
    <source>
        <dbReference type="ARBA" id="ARBA00022723"/>
    </source>
</evidence>
<dbReference type="GO" id="GO:0046872">
    <property type="term" value="F:metal ion binding"/>
    <property type="evidence" value="ECO:0007669"/>
    <property type="project" value="UniProtKB-UniRule"/>
</dbReference>
<name>A0A0F7VZX9_STRLW</name>
<evidence type="ECO:0000256" key="7">
    <source>
        <dbReference type="RuleBase" id="RU003435"/>
    </source>
</evidence>
<comment type="similarity">
    <text evidence="1 7">Belongs to the peptidase M3 family.</text>
</comment>
<dbReference type="InterPro" id="IPR024079">
    <property type="entry name" value="MetalloPept_cat_dom_sf"/>
</dbReference>
<dbReference type="InterPro" id="IPR001567">
    <property type="entry name" value="Pept_M3A_M3B_dom"/>
</dbReference>
<comment type="cofactor">
    <cofactor evidence="7">
        <name>Zn(2+)</name>
        <dbReference type="ChEBI" id="CHEBI:29105"/>
    </cofactor>
    <text evidence="7">Binds 1 zinc ion.</text>
</comment>
<dbReference type="AlphaFoldDB" id="A0A0F7VZX9"/>
<proteinExistence type="inferred from homology"/>
<accession>A0A0F7VZX9</accession>
<dbReference type="SUPFAM" id="SSF55486">
    <property type="entry name" value="Metalloproteases ('zincins'), catalytic domain"/>
    <property type="match status" value="1"/>
</dbReference>
<evidence type="ECO:0000313" key="9">
    <source>
        <dbReference type="EMBL" id="CQR66119.1"/>
    </source>
</evidence>
<evidence type="ECO:0000256" key="2">
    <source>
        <dbReference type="ARBA" id="ARBA00022670"/>
    </source>
</evidence>
<dbReference type="Pfam" id="PF01432">
    <property type="entry name" value="Peptidase_M3"/>
    <property type="match status" value="1"/>
</dbReference>
<dbReference type="InterPro" id="IPR024077">
    <property type="entry name" value="Neurolysin/TOP_dom2"/>
</dbReference>
<dbReference type="PANTHER" id="PTHR11804">
    <property type="entry name" value="PROTEASE M3 THIMET OLIGOPEPTIDASE-RELATED"/>
    <property type="match status" value="1"/>
</dbReference>
<evidence type="ECO:0000256" key="6">
    <source>
        <dbReference type="ARBA" id="ARBA00023049"/>
    </source>
</evidence>
<dbReference type="InterPro" id="IPR045090">
    <property type="entry name" value="Pept_M3A_M3B"/>
</dbReference>
<gene>
    <name evidence="9" type="primary">sle_66650</name>
</gene>
<evidence type="ECO:0000256" key="4">
    <source>
        <dbReference type="ARBA" id="ARBA00022801"/>
    </source>
</evidence>
<dbReference type="Gene3D" id="1.10.1370.10">
    <property type="entry name" value="Neurolysin, domain 3"/>
    <property type="match status" value="1"/>
</dbReference>
<dbReference type="Proteomes" id="UP000035016">
    <property type="component" value="Chromosome Chromosome"/>
</dbReference>
<organism evidence="9 10">
    <name type="scientific">Streptomyces leeuwenhoekii</name>
    <dbReference type="NCBI Taxonomy" id="1437453"/>
    <lineage>
        <taxon>Bacteria</taxon>
        <taxon>Bacillati</taxon>
        <taxon>Actinomycetota</taxon>
        <taxon>Actinomycetes</taxon>
        <taxon>Kitasatosporales</taxon>
        <taxon>Streptomycetaceae</taxon>
        <taxon>Streptomyces</taxon>
    </lineage>
</organism>
<evidence type="ECO:0000256" key="1">
    <source>
        <dbReference type="ARBA" id="ARBA00006040"/>
    </source>
</evidence>
<keyword evidence="4 7" id="KW-0378">Hydrolase</keyword>
<evidence type="ECO:0000256" key="5">
    <source>
        <dbReference type="ARBA" id="ARBA00022833"/>
    </source>
</evidence>
<keyword evidence="5 7" id="KW-0862">Zinc</keyword>
<evidence type="ECO:0000259" key="8">
    <source>
        <dbReference type="Pfam" id="PF01432"/>
    </source>
</evidence>
<keyword evidence="2 7" id="KW-0645">Protease</keyword>
<dbReference type="GO" id="GO:0004222">
    <property type="term" value="F:metalloendopeptidase activity"/>
    <property type="evidence" value="ECO:0007669"/>
    <property type="project" value="InterPro"/>
</dbReference>
<keyword evidence="3 7" id="KW-0479">Metal-binding</keyword>
<keyword evidence="6 7" id="KW-0482">Metalloprotease</keyword>
<sequence length="612" mass="68796">MSVDPVLAPDRQSLSAMEEALESMMSRLQDVVAQPRLTQETLIEITSIYNNVAYIFLYLEANDEFVDFERLLPWRDAFHKDPELDRRILEMLLDLRCPDAEAEESRQAYVAQLRAKTEAKDGAVEEELESLLSEAKGVLDDVQRDQAGLLERLGAKTASGSPSAVFYKLSSQVSSPTTRRKLARAWQSARDARLPHLLDLVDRMVAVRRQASAADGHPSVLAETFTKCSVREADVAAFLERYLERAVAAHQELEAEIRHLCPDAGDAPFAHFAHCVRTATSAAKPPMFALDDCLDYIFTVARRVFGLTLTRRAASASQVLTVTVRSEHGEVGHINFDLWDTDSKTIGANHTKGIRNRTDWSGVVQRPVAYVSCRFRRGADGAELITFQNMHSLFHEFGHAVNHLLIRKRISNRSGLEYLPLERLEYLSMWFEKWAYHPDLAQYLSLTPAAEEGLALCRRIKMVEYRRTYLERAVLAALDFDVHRRGDSDLATSFRRLDERFGIGRHCTLGDFPGYFTWPMFVANPGANFAYLFGAADSAQKFSSFHHTPLTELAVDQVPRDLFTPCFDFDAPTPLPDSEALFAFYDTARLYDGTVTGTAGRARNAEEAGARA</sequence>
<evidence type="ECO:0000313" key="10">
    <source>
        <dbReference type="Proteomes" id="UP000035016"/>
    </source>
</evidence>
<dbReference type="RefSeq" id="WP_078648296.1">
    <property type="nucleotide sequence ID" value="NZ_AZSD01000257.1"/>
</dbReference>
<dbReference type="Gene3D" id="3.40.390.10">
    <property type="entry name" value="Collagenase (Catalytic Domain)"/>
    <property type="match status" value="1"/>
</dbReference>
<dbReference type="KEGG" id="sle:sle_66650"/>
<reference evidence="9 10" key="1">
    <citation type="submission" date="2015-02" db="EMBL/GenBank/DDBJ databases">
        <authorList>
            <person name="Gomez-Escribano P.J."/>
        </authorList>
    </citation>
    <scope>NUCLEOTIDE SEQUENCE [LARGE SCALE GENOMIC DNA]</scope>
    <source>
        <strain evidence="10">C34 (DSM 42122 / NRRL B-24963)</strain>
    </source>
</reference>
<feature type="domain" description="Peptidase M3A/M3B catalytic" evidence="8">
    <location>
        <begin position="173"/>
        <end position="491"/>
    </location>
</feature>
<dbReference type="EMBL" id="LN831790">
    <property type="protein sequence ID" value="CQR66119.1"/>
    <property type="molecule type" value="Genomic_DNA"/>
</dbReference>